<sequence>MRQSVLWLWFICFAPVCLAESNLTPTEVVASVYLPKAKPKISIVIDDLGDNSVIAKKMLSLPVKLTAAILPHTPHADLIADYAKKQGHEVIMHLPMEALSRPDLLGPGAIYNNMAKGEMQSTISESADSVPNLVGFNNHMGSLLTQNQQKMQWVMESAKQFGWYFLDSKTSQVSIAQDVAEQMGIANIGRDLFLDHQGVAPSIEEQFELMQKIAIKKGHVVAICHPYPETSRYLIENLTQLQTDFEFVSVGQLIQQSHWQKLINLSIGAHGAYH</sequence>
<accession>A0ABV2BW05</accession>
<reference evidence="2 3" key="1">
    <citation type="submission" date="2024-06" db="EMBL/GenBank/DDBJ databases">
        <authorList>
            <person name="Li F."/>
        </authorList>
    </citation>
    <scope>NUCLEOTIDE SEQUENCE [LARGE SCALE GENOMIC DNA]</scope>
    <source>
        <strain evidence="2 3">GXAS 311</strain>
    </source>
</reference>
<keyword evidence="3" id="KW-1185">Reference proteome</keyword>
<evidence type="ECO:0000313" key="2">
    <source>
        <dbReference type="EMBL" id="MET1256098.1"/>
    </source>
</evidence>
<comment type="caution">
    <text evidence="2">The sequence shown here is derived from an EMBL/GenBank/DDBJ whole genome shotgun (WGS) entry which is preliminary data.</text>
</comment>
<dbReference type="CDD" id="cd10936">
    <property type="entry name" value="CE4_DAC2"/>
    <property type="match status" value="1"/>
</dbReference>
<dbReference type="Gene3D" id="3.20.20.370">
    <property type="entry name" value="Glycoside hydrolase/deacetylase"/>
    <property type="match status" value="1"/>
</dbReference>
<dbReference type="RefSeq" id="WP_353896684.1">
    <property type="nucleotide sequence ID" value="NZ_JBEVCJ010000017.1"/>
</dbReference>
<feature type="signal peptide" evidence="1">
    <location>
        <begin position="1"/>
        <end position="19"/>
    </location>
</feature>
<proteinExistence type="predicted"/>
<dbReference type="InterPro" id="IPR006837">
    <property type="entry name" value="Divergent_DAC"/>
</dbReference>
<dbReference type="PANTHER" id="PTHR30105:SF2">
    <property type="entry name" value="DIVERGENT POLYSACCHARIDE DEACETYLASE SUPERFAMILY"/>
    <property type="match status" value="1"/>
</dbReference>
<evidence type="ECO:0000256" key="1">
    <source>
        <dbReference type="SAM" id="SignalP"/>
    </source>
</evidence>
<dbReference type="Proteomes" id="UP001548189">
    <property type="component" value="Unassembled WGS sequence"/>
</dbReference>
<organism evidence="2 3">
    <name type="scientific">Aliikangiella maris</name>
    <dbReference type="NCBI Taxonomy" id="3162458"/>
    <lineage>
        <taxon>Bacteria</taxon>
        <taxon>Pseudomonadati</taxon>
        <taxon>Pseudomonadota</taxon>
        <taxon>Gammaproteobacteria</taxon>
        <taxon>Oceanospirillales</taxon>
        <taxon>Pleioneaceae</taxon>
        <taxon>Aliikangiella</taxon>
    </lineage>
</organism>
<keyword evidence="1" id="KW-0732">Signal</keyword>
<name>A0ABV2BW05_9GAMM</name>
<evidence type="ECO:0000313" key="3">
    <source>
        <dbReference type="Proteomes" id="UP001548189"/>
    </source>
</evidence>
<dbReference type="EMBL" id="JBEVCJ010000017">
    <property type="protein sequence ID" value="MET1256098.1"/>
    <property type="molecule type" value="Genomic_DNA"/>
</dbReference>
<dbReference type="PANTHER" id="PTHR30105">
    <property type="entry name" value="UNCHARACTERIZED YIBQ-RELATED"/>
    <property type="match status" value="1"/>
</dbReference>
<feature type="chain" id="PRO_5046239202" evidence="1">
    <location>
        <begin position="20"/>
        <end position="274"/>
    </location>
</feature>
<dbReference type="SUPFAM" id="SSF88713">
    <property type="entry name" value="Glycoside hydrolase/deacetylase"/>
    <property type="match status" value="1"/>
</dbReference>
<protein>
    <submittedName>
        <fullName evidence="2">Divergent polysaccharide deacetylase family protein</fullName>
    </submittedName>
</protein>
<dbReference type="Pfam" id="PF04748">
    <property type="entry name" value="Polysacc_deac_2"/>
    <property type="match status" value="1"/>
</dbReference>
<dbReference type="InterPro" id="IPR011330">
    <property type="entry name" value="Glyco_hydro/deAcase_b/a-brl"/>
</dbReference>
<gene>
    <name evidence="2" type="ORF">ABVT43_13240</name>
</gene>